<keyword evidence="2" id="KW-1185">Reference proteome</keyword>
<dbReference type="Pfam" id="PF04978">
    <property type="entry name" value="MST"/>
    <property type="match status" value="1"/>
</dbReference>
<comment type="caution">
    <text evidence="1">The sequence shown here is derived from an EMBL/GenBank/DDBJ whole genome shotgun (WGS) entry which is preliminary data.</text>
</comment>
<dbReference type="AlphaFoldDB" id="A0A077LVK3"/>
<evidence type="ECO:0008006" key="3">
    <source>
        <dbReference type="Google" id="ProtNLM"/>
    </source>
</evidence>
<dbReference type="EMBL" id="CAJB01000157">
    <property type="protein sequence ID" value="CCH77963.1"/>
    <property type="molecule type" value="Genomic_DNA"/>
</dbReference>
<protein>
    <recommendedName>
        <fullName evidence="3">Mini-circle protein</fullName>
    </recommendedName>
</protein>
<accession>A0A077LVK3</accession>
<evidence type="ECO:0000313" key="2">
    <source>
        <dbReference type="Proteomes" id="UP000035721"/>
    </source>
</evidence>
<evidence type="ECO:0000313" key="1">
    <source>
        <dbReference type="EMBL" id="CCH77963.1"/>
    </source>
</evidence>
<dbReference type="Proteomes" id="UP000035721">
    <property type="component" value="Unassembled WGS sequence"/>
</dbReference>
<dbReference type="InterPro" id="IPR034660">
    <property type="entry name" value="DinB/YfiT-like"/>
</dbReference>
<name>A0A077LVK3_9MICO</name>
<gene>
    <name evidence="1" type="ORF">BN12_240032</name>
</gene>
<dbReference type="Gene3D" id="1.20.120.450">
    <property type="entry name" value="dinb family like domain"/>
    <property type="match status" value="1"/>
</dbReference>
<dbReference type="SUPFAM" id="SSF109854">
    <property type="entry name" value="DinB/YfiT-like putative metalloenzymes"/>
    <property type="match status" value="1"/>
</dbReference>
<dbReference type="InterPro" id="IPR007061">
    <property type="entry name" value="MST-like"/>
</dbReference>
<reference evidence="1 2" key="1">
    <citation type="journal article" date="2013" name="ISME J.">
        <title>A metabolic model for members of the genus Tetrasphaera involved in enhanced biological phosphorus removal.</title>
        <authorList>
            <person name="Kristiansen R."/>
            <person name="Nguyen H.T.T."/>
            <person name="Saunders A.M."/>
            <person name="Nielsen J.L."/>
            <person name="Wimmer R."/>
            <person name="Le V.Q."/>
            <person name="McIlroy S.J."/>
            <person name="Petrovski S."/>
            <person name="Seviour R.J."/>
            <person name="Calteau A."/>
            <person name="Nielsen K.L."/>
            <person name="Nielsen P.H."/>
        </authorList>
    </citation>
    <scope>NUCLEOTIDE SEQUENCE [LARGE SCALE GENOMIC DNA]</scope>
    <source>
        <strain evidence="1 2">T1-X7</strain>
    </source>
</reference>
<organism evidence="1 2">
    <name type="scientific">Nostocoides japonicum T1-X7</name>
    <dbReference type="NCBI Taxonomy" id="1194083"/>
    <lineage>
        <taxon>Bacteria</taxon>
        <taxon>Bacillati</taxon>
        <taxon>Actinomycetota</taxon>
        <taxon>Actinomycetes</taxon>
        <taxon>Micrococcales</taxon>
        <taxon>Intrasporangiaceae</taxon>
        <taxon>Nostocoides</taxon>
    </lineage>
</organism>
<proteinExistence type="predicted"/>
<dbReference type="STRING" id="1194083.BN12_240032"/>
<dbReference type="RefSeq" id="WP_200901149.1">
    <property type="nucleotide sequence ID" value="NZ_HF570958.1"/>
</dbReference>
<sequence>MTVAPQAPDIPPPRSTSGEARERRALLAYLDAQRGVVLDVIAGLDDTSLRTAVVPSGWTPLGLVEHLGHAERFWAQAVLAGEVTGLPWADDGDADGPFTSAHAVAEVLAFYRDQCARTDAILDGLTLGERPPGVRRPDLPAEVDDVRDVVLHLIEETARHAGHLDIARELLDGRTGLGPR</sequence>